<organism evidence="1 2">
    <name type="scientific">Ancylobacter radicis</name>
    <dbReference type="NCBI Taxonomy" id="2836179"/>
    <lineage>
        <taxon>Bacteria</taxon>
        <taxon>Pseudomonadati</taxon>
        <taxon>Pseudomonadota</taxon>
        <taxon>Alphaproteobacteria</taxon>
        <taxon>Hyphomicrobiales</taxon>
        <taxon>Xanthobacteraceae</taxon>
        <taxon>Ancylobacter</taxon>
    </lineage>
</organism>
<evidence type="ECO:0000313" key="1">
    <source>
        <dbReference type="EMBL" id="MBS9476874.1"/>
    </source>
</evidence>
<gene>
    <name evidence="1" type="ORF">KIP89_07120</name>
</gene>
<reference evidence="1" key="1">
    <citation type="submission" date="2021-05" db="EMBL/GenBank/DDBJ databases">
        <authorList>
            <person name="Sun Q."/>
            <person name="Inoue M."/>
        </authorList>
    </citation>
    <scope>NUCLEOTIDE SEQUENCE</scope>
    <source>
        <strain evidence="1">VKM B-3255</strain>
    </source>
</reference>
<proteinExistence type="predicted"/>
<dbReference type="EMBL" id="JAHCQH010000015">
    <property type="protein sequence ID" value="MBS9476874.1"/>
    <property type="molecule type" value="Genomic_DNA"/>
</dbReference>
<protein>
    <submittedName>
        <fullName evidence="1">Uncharacterized protein</fullName>
    </submittedName>
</protein>
<dbReference type="RefSeq" id="WP_213754713.1">
    <property type="nucleotide sequence ID" value="NZ_JAHCQH010000015.1"/>
</dbReference>
<dbReference type="Proteomes" id="UP001166585">
    <property type="component" value="Unassembled WGS sequence"/>
</dbReference>
<keyword evidence="2" id="KW-1185">Reference proteome</keyword>
<name>A0ABS5R5E5_9HYPH</name>
<evidence type="ECO:0000313" key="2">
    <source>
        <dbReference type="Proteomes" id="UP001166585"/>
    </source>
</evidence>
<comment type="caution">
    <text evidence="1">The sequence shown here is derived from an EMBL/GenBank/DDBJ whole genome shotgun (WGS) entry which is preliminary data.</text>
</comment>
<sequence>MIRDFDFFRTHRPESILRQHCGLPLFGPHERNTAITDIDCIISLYPDFQTDRCPTPEYMFPGVAEDPFYRKLLELKWDRPEVLRNVVKYRWALNGA</sequence>
<accession>A0ABS5R5E5</accession>